<keyword evidence="8 16" id="KW-0378">Hydrolase</keyword>
<feature type="chain" id="PRO_5045771279" description="serine-type D-Ala-D-Ala carboxypeptidase" evidence="14">
    <location>
        <begin position="28"/>
        <end position="394"/>
    </location>
</feature>
<dbReference type="InterPro" id="IPR012338">
    <property type="entry name" value="Beta-lactam/transpept-like"/>
</dbReference>
<evidence type="ECO:0000256" key="2">
    <source>
        <dbReference type="ARBA" id="ARBA00004752"/>
    </source>
</evidence>
<keyword evidence="17" id="KW-1185">Reference proteome</keyword>
<keyword evidence="9" id="KW-0133">Cell shape</keyword>
<protein>
    <recommendedName>
        <fullName evidence="4">serine-type D-Ala-D-Ala carboxypeptidase</fullName>
        <ecNumber evidence="4">3.4.16.4</ecNumber>
    </recommendedName>
</protein>
<feature type="signal peptide" evidence="14">
    <location>
        <begin position="1"/>
        <end position="27"/>
    </location>
</feature>
<dbReference type="PRINTS" id="PR00725">
    <property type="entry name" value="DADACBPTASE1"/>
</dbReference>
<evidence type="ECO:0000256" key="3">
    <source>
        <dbReference type="ARBA" id="ARBA00007164"/>
    </source>
</evidence>
<dbReference type="Gene3D" id="2.60.410.10">
    <property type="entry name" value="D-Ala-D-Ala carboxypeptidase, C-terminal domain"/>
    <property type="match status" value="1"/>
</dbReference>
<comment type="similarity">
    <text evidence="3 13">Belongs to the peptidase S11 family.</text>
</comment>
<evidence type="ECO:0000256" key="14">
    <source>
        <dbReference type="SAM" id="SignalP"/>
    </source>
</evidence>
<dbReference type="EC" id="3.4.16.4" evidence="4"/>
<accession>A0ABW0W0V4</accession>
<keyword evidence="7 14" id="KW-0732">Signal</keyword>
<dbReference type="Pfam" id="PF07943">
    <property type="entry name" value="PBP5_C"/>
    <property type="match status" value="1"/>
</dbReference>
<evidence type="ECO:0000256" key="12">
    <source>
        <dbReference type="ARBA" id="ARBA00034000"/>
    </source>
</evidence>
<keyword evidence="5 16" id="KW-0121">Carboxypeptidase</keyword>
<evidence type="ECO:0000256" key="13">
    <source>
        <dbReference type="RuleBase" id="RU004016"/>
    </source>
</evidence>
<reference evidence="17" key="1">
    <citation type="journal article" date="2019" name="Int. J. Syst. Evol. Microbiol.">
        <title>The Global Catalogue of Microorganisms (GCM) 10K type strain sequencing project: providing services to taxonomists for standard genome sequencing and annotation.</title>
        <authorList>
            <consortium name="The Broad Institute Genomics Platform"/>
            <consortium name="The Broad Institute Genome Sequencing Center for Infectious Disease"/>
            <person name="Wu L."/>
            <person name="Ma J."/>
        </authorList>
    </citation>
    <scope>NUCLEOTIDE SEQUENCE [LARGE SCALE GENOMIC DNA]</scope>
    <source>
        <strain evidence="17">CGMCC 1.3240</strain>
    </source>
</reference>
<keyword evidence="6" id="KW-0645">Protease</keyword>
<evidence type="ECO:0000256" key="4">
    <source>
        <dbReference type="ARBA" id="ARBA00012448"/>
    </source>
</evidence>
<dbReference type="InterPro" id="IPR037167">
    <property type="entry name" value="Peptidase_S11_C_sf"/>
</dbReference>
<dbReference type="PANTHER" id="PTHR21581">
    <property type="entry name" value="D-ALANYL-D-ALANINE CARBOXYPEPTIDASE"/>
    <property type="match status" value="1"/>
</dbReference>
<comment type="pathway">
    <text evidence="2">Cell wall biogenesis; peptidoglycan biosynthesis.</text>
</comment>
<dbReference type="InterPro" id="IPR015956">
    <property type="entry name" value="Peniciliin-bd_prot_C_sf"/>
</dbReference>
<dbReference type="RefSeq" id="WP_379189464.1">
    <property type="nucleotide sequence ID" value="NZ_JBHSOW010000063.1"/>
</dbReference>
<name>A0ABW0W0V4_9BACL</name>
<dbReference type="SUPFAM" id="SSF69189">
    <property type="entry name" value="Penicillin-binding protein associated domain"/>
    <property type="match status" value="1"/>
</dbReference>
<evidence type="ECO:0000256" key="5">
    <source>
        <dbReference type="ARBA" id="ARBA00022645"/>
    </source>
</evidence>
<organism evidence="16 17">
    <name type="scientific">Paenibacillus solisilvae</name>
    <dbReference type="NCBI Taxonomy" id="2486751"/>
    <lineage>
        <taxon>Bacteria</taxon>
        <taxon>Bacillati</taxon>
        <taxon>Bacillota</taxon>
        <taxon>Bacilli</taxon>
        <taxon>Bacillales</taxon>
        <taxon>Paenibacillaceae</taxon>
        <taxon>Paenibacillus</taxon>
    </lineage>
</organism>
<evidence type="ECO:0000256" key="1">
    <source>
        <dbReference type="ARBA" id="ARBA00003217"/>
    </source>
</evidence>
<dbReference type="EMBL" id="JBHSOW010000063">
    <property type="protein sequence ID" value="MFC5650882.1"/>
    <property type="molecule type" value="Genomic_DNA"/>
</dbReference>
<evidence type="ECO:0000313" key="17">
    <source>
        <dbReference type="Proteomes" id="UP001596047"/>
    </source>
</evidence>
<evidence type="ECO:0000256" key="9">
    <source>
        <dbReference type="ARBA" id="ARBA00022960"/>
    </source>
</evidence>
<evidence type="ECO:0000256" key="7">
    <source>
        <dbReference type="ARBA" id="ARBA00022729"/>
    </source>
</evidence>
<comment type="catalytic activity">
    <reaction evidence="12">
        <text>Preferential cleavage: (Ac)2-L-Lys-D-Ala-|-D-Ala. Also transpeptidation of peptidyl-alanyl moieties that are N-acyl substituents of D-alanine.</text>
        <dbReference type="EC" id="3.4.16.4"/>
    </reaction>
</comment>
<dbReference type="Pfam" id="PF00768">
    <property type="entry name" value="Peptidase_S11"/>
    <property type="match status" value="1"/>
</dbReference>
<dbReference type="InterPro" id="IPR001967">
    <property type="entry name" value="Peptidase_S11_N"/>
</dbReference>
<sequence length="394" mass="43471">MNRTWKKMIVLCCTAVLTLAAPAAVMAQEEPPAKSTDQSGLAASARSAILMDADSGTIIYEKNSHDRLPPASITKVMTMLLIMEALDEGKIKLTDKVSTSEYAASMGGSQIFLEPGEQMSVDEMLKGIALASGNDASVAMAEKLAGTETEFVNMMNKRAEELGLKNTHFSNCNGLPAADHYSSAHDIAVMSRELLKHNEITRYTGLYQDYLRKSSEKPFWLVNTNKLVRFYSGADGLKTGFTSEAKFCLTATARRDNLRMIAVVMGEPNTKTRNAEVSQMFDFSFAQYMNHTIFKKDEVMGTVNVEKGNIPQIELKAKHSYSVLLKKGSSVKDIRYELKLDALKAPVTINAPIGKLIVYQGDQVLNEFNVDAPVSVERAGWWKLFKRSCGSLFS</sequence>
<evidence type="ECO:0000256" key="6">
    <source>
        <dbReference type="ARBA" id="ARBA00022670"/>
    </source>
</evidence>
<dbReference type="InterPro" id="IPR012907">
    <property type="entry name" value="Peptidase_S11_C"/>
</dbReference>
<comment type="caution">
    <text evidence="16">The sequence shown here is derived from an EMBL/GenBank/DDBJ whole genome shotgun (WGS) entry which is preliminary data.</text>
</comment>
<proteinExistence type="inferred from homology"/>
<dbReference type="SMART" id="SM00936">
    <property type="entry name" value="PBP5_C"/>
    <property type="match status" value="1"/>
</dbReference>
<dbReference type="GO" id="GO:0004180">
    <property type="term" value="F:carboxypeptidase activity"/>
    <property type="evidence" value="ECO:0007669"/>
    <property type="project" value="UniProtKB-KW"/>
</dbReference>
<evidence type="ECO:0000256" key="10">
    <source>
        <dbReference type="ARBA" id="ARBA00022984"/>
    </source>
</evidence>
<dbReference type="Gene3D" id="3.40.710.10">
    <property type="entry name" value="DD-peptidase/beta-lactamase superfamily"/>
    <property type="match status" value="1"/>
</dbReference>
<evidence type="ECO:0000256" key="11">
    <source>
        <dbReference type="ARBA" id="ARBA00023316"/>
    </source>
</evidence>
<dbReference type="SUPFAM" id="SSF56601">
    <property type="entry name" value="beta-lactamase/transpeptidase-like"/>
    <property type="match status" value="1"/>
</dbReference>
<dbReference type="InterPro" id="IPR018044">
    <property type="entry name" value="Peptidase_S11"/>
</dbReference>
<gene>
    <name evidence="16" type="ORF">ACFPYJ_17535</name>
</gene>
<evidence type="ECO:0000259" key="15">
    <source>
        <dbReference type="SMART" id="SM00936"/>
    </source>
</evidence>
<evidence type="ECO:0000313" key="16">
    <source>
        <dbReference type="EMBL" id="MFC5650882.1"/>
    </source>
</evidence>
<comment type="function">
    <text evidence="1">Removes C-terminal D-alanyl residues from sugar-peptide cell wall precursors.</text>
</comment>
<keyword evidence="10" id="KW-0573">Peptidoglycan synthesis</keyword>
<feature type="domain" description="Peptidase S11 D-Ala-D-Ala carboxypeptidase A C-terminal" evidence="15">
    <location>
        <begin position="288"/>
        <end position="378"/>
    </location>
</feature>
<dbReference type="PANTHER" id="PTHR21581:SF6">
    <property type="entry name" value="TRAFFICKING PROTEIN PARTICLE COMPLEX SUBUNIT 12"/>
    <property type="match status" value="1"/>
</dbReference>
<keyword evidence="11" id="KW-0961">Cell wall biogenesis/degradation</keyword>
<dbReference type="Proteomes" id="UP001596047">
    <property type="component" value="Unassembled WGS sequence"/>
</dbReference>
<evidence type="ECO:0000256" key="8">
    <source>
        <dbReference type="ARBA" id="ARBA00022801"/>
    </source>
</evidence>